<name>A0A1U9Z3J0_9HYPH</name>
<keyword evidence="1" id="KW-0472">Membrane</keyword>
<organism evidence="2 3">
    <name type="scientific">Martelella mediterranea DSM 17316</name>
    <dbReference type="NCBI Taxonomy" id="1122214"/>
    <lineage>
        <taxon>Bacteria</taxon>
        <taxon>Pseudomonadati</taxon>
        <taxon>Pseudomonadota</taxon>
        <taxon>Alphaproteobacteria</taxon>
        <taxon>Hyphomicrobiales</taxon>
        <taxon>Aurantimonadaceae</taxon>
        <taxon>Martelella</taxon>
    </lineage>
</organism>
<proteinExistence type="predicted"/>
<dbReference type="eggNOG" id="COG4292">
    <property type="taxonomic scope" value="Bacteria"/>
</dbReference>
<feature type="transmembrane region" description="Helical" evidence="1">
    <location>
        <begin position="240"/>
        <end position="259"/>
    </location>
</feature>
<dbReference type="Pfam" id="PF06772">
    <property type="entry name" value="LtrA"/>
    <property type="match status" value="1"/>
</dbReference>
<feature type="transmembrane region" description="Helical" evidence="1">
    <location>
        <begin position="209"/>
        <end position="228"/>
    </location>
</feature>
<gene>
    <name evidence="2" type="ORF">Mame_02911</name>
</gene>
<feature type="transmembrane region" description="Helical" evidence="1">
    <location>
        <begin position="30"/>
        <end position="48"/>
    </location>
</feature>
<dbReference type="AlphaFoldDB" id="A0A1U9Z3J0"/>
<sequence length="400" mass="44496">MSHSRHPMWSKPTHHLDVEKASDHVHWVELFFDLIHVVTIFLLGNFLSHHLDWAGFWIFTGLFVAIFFAWADSTVYNSLFISTDLAHRILMAIQVVTAMFMAAALPAVTGGGWSYFALAYAVNRTMTAVLYLRASSTESAAHVLARRQGTNFLVLGAVFAVSAFLPQPFGWIVFALGLAAIQIQYMAPRFGTLRIAHFIPRLGHLSERFGLIMLILLGEGFFKLVVTLSDKGIYKLGTGALVNLGIGGLSIFMLAWIYFDSVGNARPKSRDIKVLLGWWLGHLVLMWATVMLGVALAGEIYAGFAAPYPLGYGLLGTGGLALFILMIWYLQTLIANREIVRRHAHGGVRIFGIVIALLLMVIIQHLPGLAANTIFAFALWSQIIWPLSRSWRDWKREPSS</sequence>
<evidence type="ECO:0000313" key="3">
    <source>
        <dbReference type="Proteomes" id="UP000191135"/>
    </source>
</evidence>
<dbReference type="KEGG" id="mmed:Mame_02911"/>
<keyword evidence="1" id="KW-0812">Transmembrane</keyword>
<feature type="transmembrane region" description="Helical" evidence="1">
    <location>
        <begin position="54"/>
        <end position="73"/>
    </location>
</feature>
<dbReference type="PANTHER" id="PTHR36840">
    <property type="entry name" value="BLL5714 PROTEIN"/>
    <property type="match status" value="1"/>
</dbReference>
<dbReference type="Proteomes" id="UP000191135">
    <property type="component" value="Chromosome"/>
</dbReference>
<evidence type="ECO:0000313" key="2">
    <source>
        <dbReference type="EMBL" id="AQZ52234.1"/>
    </source>
</evidence>
<dbReference type="OrthoDB" id="7698234at2"/>
<feature type="transmembrane region" description="Helical" evidence="1">
    <location>
        <begin position="171"/>
        <end position="188"/>
    </location>
</feature>
<dbReference type="RefSeq" id="WP_026173209.1">
    <property type="nucleotide sequence ID" value="NZ_AQWH01000002.1"/>
</dbReference>
<keyword evidence="3" id="KW-1185">Reference proteome</keyword>
<evidence type="ECO:0000256" key="1">
    <source>
        <dbReference type="SAM" id="Phobius"/>
    </source>
</evidence>
<feature type="transmembrane region" description="Helical" evidence="1">
    <location>
        <begin position="369"/>
        <end position="387"/>
    </location>
</feature>
<feature type="transmembrane region" description="Helical" evidence="1">
    <location>
        <begin position="85"/>
        <end position="107"/>
    </location>
</feature>
<dbReference type="InterPro" id="IPR010640">
    <property type="entry name" value="Low_temperature_requirement_A"/>
</dbReference>
<keyword evidence="1" id="KW-1133">Transmembrane helix</keyword>
<feature type="transmembrane region" description="Helical" evidence="1">
    <location>
        <begin position="144"/>
        <end position="165"/>
    </location>
</feature>
<dbReference type="EMBL" id="CP020330">
    <property type="protein sequence ID" value="AQZ52234.1"/>
    <property type="molecule type" value="Genomic_DNA"/>
</dbReference>
<accession>A0A1U9Z3J0</accession>
<feature type="transmembrane region" description="Helical" evidence="1">
    <location>
        <begin position="346"/>
        <end position="363"/>
    </location>
</feature>
<protein>
    <submittedName>
        <fullName evidence="2">Putative membrane protein</fullName>
    </submittedName>
</protein>
<feature type="transmembrane region" description="Helical" evidence="1">
    <location>
        <begin position="310"/>
        <end position="334"/>
    </location>
</feature>
<dbReference type="PANTHER" id="PTHR36840:SF1">
    <property type="entry name" value="BLL5714 PROTEIN"/>
    <property type="match status" value="1"/>
</dbReference>
<feature type="transmembrane region" description="Helical" evidence="1">
    <location>
        <begin position="279"/>
        <end position="304"/>
    </location>
</feature>
<reference evidence="2 3" key="1">
    <citation type="submission" date="2017-03" db="EMBL/GenBank/DDBJ databases">
        <title>Foreign affairs: Plasmid Transfer between Roseobacters and Rhizobia.</title>
        <authorList>
            <person name="Bartling P."/>
            <person name="Bunk B."/>
            <person name="Overmann J."/>
            <person name="Brinkmann H."/>
            <person name="Petersen J."/>
        </authorList>
    </citation>
    <scope>NUCLEOTIDE SEQUENCE [LARGE SCALE GENOMIC DNA]</scope>
    <source>
        <strain evidence="2 3">MACL11</strain>
    </source>
</reference>